<dbReference type="PANTHER" id="PTHR11319">
    <property type="entry name" value="G PROTEIN-COUPLED RECEPTOR-RELATED"/>
    <property type="match status" value="1"/>
</dbReference>
<keyword evidence="2" id="KW-1185">Reference proteome</keyword>
<dbReference type="HOGENOM" id="CLU_732582_0_0_1"/>
<sequence length="1729" mass="198478">MYEDYNSQNGIIQIWDPIQNKYLVSISMKMNSNINTTFNVIQLPNTNLIMINYKSMMIQIYDFTNIDQQKYSVLSAYNLSDGLLQFTANQDLKFNQLVHGSKKVIFQDGLNKYFGIQIDQNLFAKSITQENKYGQILVQYQIQQNLKIYDSIMSVQELQVANVDLGNNQSWSENSNFYKIIYIAANQSLYFYQLNPITNTLCKKKLDNQNKVEQFPLYNFQGIQPIFIIADELNSVVTLTNQGLLVVYNIISFSIISTQQTNCNKAENGDYLKNLKIAIFFCSYGNLLQYNLVNQTKNEIPSSIQMISSLAVINEINCIFIGEFETGIIYGYKILPQINTLSNFIQIKMKLSYDILGFGYTNDELLFINTYPGNIYINIKACLQDQKICQICDKTFYFSNSQNFYPQLQNFGMGNTLFPFTTSNNLITAFLYVNSLRFSLDQFKLMNVNIYFDNQQQSQIAQYILDLPQPNQLNITLSANQYSLEQNRAEIAINGNFIFNNFYQVSIIKIQFFFPLLNSFECSLNLQNIQQLTLDNIQVFGGNQQYSCFKINIYNSSATIKNIFLNNFTFINHPYLIQTSNSDNITINNVQLTNSEITNFQFLTQTSFTSLYLNNILIKENYCNIDIIQNSNSVSFFEMGQLTARNITILNNTLCNTNIFEIKYQTNYKNIINKIEYISIYNNLIMTMMLQTFLMNAQFQELINPDHQIDINNIYISQNEVSNFIEPLYIKGVNIFNFQNIKYININKVAIQNSQNVGLGLFQNALQLNISQAIFQSDYDYQMSKIYLNSQNCFKIIDVQIINIIQLDINQKPINDIDAISISVKSYYPKILIQDSSFKNNILIQSQIDQSSNMFYISSSLQATIVLQNLTLSENYLLGRQDTMVVSASGFIIDNQDGIVIMNNIIVNNLYTSSAYSPFYIIVSELFVQYSEFQNVLQISQLSDPQPYFFDLQTNGVYRGGVFYMAIQQNLQIYGSLFNNSNSIVGGFFYIQSKYLQADIQNSIFQNGMAQQGGSAFYLQSSTYYNLTIQNSSFSNFLNYNDGTSLFGLNLDIDQNSQIQINNVNFSQIYGFQQNSYLIKIKTCFVLIQNVVIIEDLKVLQNPNDLAFLKLIKSGKLTFSTILNSYESSIYINEFSLSNIRTVSSLQYNVLFLDIFRSNIIMFNSYFENSFFNQGGFGKIQNSNITIENFNLKDLTYIGIFSLVQKTNVNAPNGYFLFVLDSLFQLNNAFIKNIQCHQFCIGGFLQIQNFSELQIKNTTIQNASAYQGGALSIYFQDYNKLIIQNSTFTNNQAYYEGGAVYMMVFVYQRNIVFEIDNIICNENISLNGEGGCFYVFNPNFNRQDNQISFCVQNSKIIQNQAQVGGGIVYYGVYFDNVFSQANKIKFINGSFSQDVKVIEIGDSLYLKDIQSGFEIYDLQFQLINEFNQVVSVIDKYLSRQDYYQQHNIHFNYDMSNSTYILTTTNKNNNTQPQYNTQSKTFNIQNVKIQAFPQQTININLTKIDTINEIELQIQSYAYQIYISVVNCKAGYISDTSSNKIPNCLPCYEGTYSFDSLNCQKCPDGAYCKGNTDLHVLTGYWRKNKYDDQIILCQIPNLCIGGQGAGNQLCQPGYVGATCLACDKIIEFSKISENHSNLINSSQMRQMQNQSCLVDQSNCQQDEVLDQSIIKVSLVSPSKHKKFISQNITIDKGSPLILNSQMNLQPKEETKRNEENLIFLSKSKQVNETN</sequence>
<dbReference type="Proteomes" id="UP000009168">
    <property type="component" value="Unassembled WGS sequence"/>
</dbReference>
<name>Q235N3_TETTS</name>
<dbReference type="GeneID" id="7835639"/>
<dbReference type="RefSeq" id="XP_001012492.2">
    <property type="nucleotide sequence ID" value="XM_001012492.2"/>
</dbReference>
<evidence type="ECO:0000313" key="2">
    <source>
        <dbReference type="Proteomes" id="UP000009168"/>
    </source>
</evidence>
<dbReference type="InParanoid" id="Q235N3"/>
<dbReference type="KEGG" id="tet:TTHERM_01052950"/>
<reference evidence="2" key="1">
    <citation type="journal article" date="2006" name="PLoS Biol.">
        <title>Macronuclear genome sequence of the ciliate Tetrahymena thermophila, a model eukaryote.</title>
        <authorList>
            <person name="Eisen J.A."/>
            <person name="Coyne R.S."/>
            <person name="Wu M."/>
            <person name="Wu D."/>
            <person name="Thiagarajan M."/>
            <person name="Wortman J.R."/>
            <person name="Badger J.H."/>
            <person name="Ren Q."/>
            <person name="Amedeo P."/>
            <person name="Jones K.M."/>
            <person name="Tallon L.J."/>
            <person name="Delcher A.L."/>
            <person name="Salzberg S.L."/>
            <person name="Silva J.C."/>
            <person name="Haas B.J."/>
            <person name="Majoros W.H."/>
            <person name="Farzad M."/>
            <person name="Carlton J.M."/>
            <person name="Smith R.K. Jr."/>
            <person name="Garg J."/>
            <person name="Pearlman R.E."/>
            <person name="Karrer K.M."/>
            <person name="Sun L."/>
            <person name="Manning G."/>
            <person name="Elde N.C."/>
            <person name="Turkewitz A.P."/>
            <person name="Asai D.J."/>
            <person name="Wilkes D.E."/>
            <person name="Wang Y."/>
            <person name="Cai H."/>
            <person name="Collins K."/>
            <person name="Stewart B.A."/>
            <person name="Lee S.R."/>
            <person name="Wilamowska K."/>
            <person name="Weinberg Z."/>
            <person name="Ruzzo W.L."/>
            <person name="Wloga D."/>
            <person name="Gaertig J."/>
            <person name="Frankel J."/>
            <person name="Tsao C.-C."/>
            <person name="Gorovsky M.A."/>
            <person name="Keeling P.J."/>
            <person name="Waller R.F."/>
            <person name="Patron N.J."/>
            <person name="Cherry J.M."/>
            <person name="Stover N.A."/>
            <person name="Krieger C.J."/>
            <person name="del Toro C."/>
            <person name="Ryder H.F."/>
            <person name="Williamson S.C."/>
            <person name="Barbeau R.A."/>
            <person name="Hamilton E.P."/>
            <person name="Orias E."/>
        </authorList>
    </citation>
    <scope>NUCLEOTIDE SEQUENCE [LARGE SCALE GENOMIC DNA]</scope>
    <source>
        <strain evidence="2">SB210</strain>
    </source>
</reference>
<dbReference type="OrthoDB" id="317423at2759"/>
<accession>Q235N3</accession>
<gene>
    <name evidence="1" type="ORF">TTHERM_01052950</name>
</gene>
<proteinExistence type="predicted"/>
<organism evidence="1 2">
    <name type="scientific">Tetrahymena thermophila (strain SB210)</name>
    <dbReference type="NCBI Taxonomy" id="312017"/>
    <lineage>
        <taxon>Eukaryota</taxon>
        <taxon>Sar</taxon>
        <taxon>Alveolata</taxon>
        <taxon>Ciliophora</taxon>
        <taxon>Intramacronucleata</taxon>
        <taxon>Oligohymenophorea</taxon>
        <taxon>Hymenostomatida</taxon>
        <taxon>Tetrahymenina</taxon>
        <taxon>Tetrahymenidae</taxon>
        <taxon>Tetrahymena</taxon>
    </lineage>
</organism>
<dbReference type="EMBL" id="GG662759">
    <property type="protein sequence ID" value="EAR92247.2"/>
    <property type="molecule type" value="Genomic_DNA"/>
</dbReference>
<protein>
    <submittedName>
        <fullName evidence="1">Uncharacterized protein</fullName>
    </submittedName>
</protein>
<evidence type="ECO:0000313" key="1">
    <source>
        <dbReference type="EMBL" id="EAR92247.2"/>
    </source>
</evidence>
<dbReference type="PANTHER" id="PTHR11319:SF35">
    <property type="entry name" value="OUTER MEMBRANE PROTEIN PMPC-RELATED"/>
    <property type="match status" value="1"/>
</dbReference>